<dbReference type="OrthoDB" id="274643at2"/>
<keyword evidence="2" id="KW-1185">Reference proteome</keyword>
<gene>
    <name evidence="1" type="ORF">EC9_22790</name>
</gene>
<reference evidence="1 2" key="1">
    <citation type="submission" date="2019-02" db="EMBL/GenBank/DDBJ databases">
        <title>Deep-cultivation of Planctomycetes and their phenomic and genomic characterization uncovers novel biology.</title>
        <authorList>
            <person name="Wiegand S."/>
            <person name="Jogler M."/>
            <person name="Boedeker C."/>
            <person name="Pinto D."/>
            <person name="Vollmers J."/>
            <person name="Rivas-Marin E."/>
            <person name="Kohn T."/>
            <person name="Peeters S.H."/>
            <person name="Heuer A."/>
            <person name="Rast P."/>
            <person name="Oberbeckmann S."/>
            <person name="Bunk B."/>
            <person name="Jeske O."/>
            <person name="Meyerdierks A."/>
            <person name="Storesund J.E."/>
            <person name="Kallscheuer N."/>
            <person name="Luecker S."/>
            <person name="Lage O.M."/>
            <person name="Pohl T."/>
            <person name="Merkel B.J."/>
            <person name="Hornburger P."/>
            <person name="Mueller R.-W."/>
            <person name="Bruemmer F."/>
            <person name="Labrenz M."/>
            <person name="Spormann A.M."/>
            <person name="Op den Camp H."/>
            <person name="Overmann J."/>
            <person name="Amann R."/>
            <person name="Jetten M.S.M."/>
            <person name="Mascher T."/>
            <person name="Medema M.H."/>
            <person name="Devos D.P."/>
            <person name="Kaster A.-K."/>
            <person name="Ovreas L."/>
            <person name="Rohde M."/>
            <person name="Galperin M.Y."/>
            <person name="Jogler C."/>
        </authorList>
    </citation>
    <scope>NUCLEOTIDE SEQUENCE [LARGE SCALE GENOMIC DNA]</scope>
    <source>
        <strain evidence="1 2">EC9</strain>
    </source>
</reference>
<dbReference type="AlphaFoldDB" id="A0A517LZP3"/>
<dbReference type="EMBL" id="CP036261">
    <property type="protein sequence ID" value="QDS88093.1"/>
    <property type="molecule type" value="Genomic_DNA"/>
</dbReference>
<protein>
    <submittedName>
        <fullName evidence="1">Uncharacterized protein</fullName>
    </submittedName>
</protein>
<name>A0A517LZP3_9BACT</name>
<sequence>MLNNEPMIGIWWDHAGRLAVFAEPVNPSQAVCGICDSDFAHDACWHEAAKQLSLSTTREYFDVPRGRVMWHAKNSRSVILHGNGTTPDRLESIASKFQLSNWRAETDLHYMVGNSIDKFFE</sequence>
<dbReference type="RefSeq" id="WP_145345016.1">
    <property type="nucleotide sequence ID" value="NZ_CP036261.1"/>
</dbReference>
<dbReference type="KEGG" id="ruv:EC9_22790"/>
<evidence type="ECO:0000313" key="2">
    <source>
        <dbReference type="Proteomes" id="UP000319557"/>
    </source>
</evidence>
<organism evidence="1 2">
    <name type="scientific">Rosistilla ulvae</name>
    <dbReference type="NCBI Taxonomy" id="1930277"/>
    <lineage>
        <taxon>Bacteria</taxon>
        <taxon>Pseudomonadati</taxon>
        <taxon>Planctomycetota</taxon>
        <taxon>Planctomycetia</taxon>
        <taxon>Pirellulales</taxon>
        <taxon>Pirellulaceae</taxon>
        <taxon>Rosistilla</taxon>
    </lineage>
</organism>
<proteinExistence type="predicted"/>
<accession>A0A517LZP3</accession>
<evidence type="ECO:0000313" key="1">
    <source>
        <dbReference type="EMBL" id="QDS88093.1"/>
    </source>
</evidence>
<dbReference type="Proteomes" id="UP000319557">
    <property type="component" value="Chromosome"/>
</dbReference>